<evidence type="ECO:0000256" key="3">
    <source>
        <dbReference type="ARBA" id="ARBA00022475"/>
    </source>
</evidence>
<dbReference type="PANTHER" id="PTHR32546">
    <property type="entry name" value="G-PROTEIN COUPLED RECEPTOR 158-RELATED"/>
    <property type="match status" value="1"/>
</dbReference>
<keyword evidence="9" id="KW-0325">Glycoprotein</keyword>
<comment type="caution">
    <text evidence="13">The sequence shown here is derived from an EMBL/GenBank/DDBJ whole genome shotgun (WGS) entry which is preliminary data.</text>
</comment>
<evidence type="ECO:0000256" key="11">
    <source>
        <dbReference type="SAM" id="Phobius"/>
    </source>
</evidence>
<dbReference type="GO" id="GO:0005886">
    <property type="term" value="C:plasma membrane"/>
    <property type="evidence" value="ECO:0007669"/>
    <property type="project" value="UniProtKB-SubCell"/>
</dbReference>
<keyword evidence="14" id="KW-1185">Reference proteome</keyword>
<evidence type="ECO:0000256" key="7">
    <source>
        <dbReference type="ARBA" id="ARBA00023136"/>
    </source>
</evidence>
<gene>
    <name evidence="13" type="ORF">ANANG_G00044980</name>
</gene>
<evidence type="ECO:0000256" key="5">
    <source>
        <dbReference type="ARBA" id="ARBA00022989"/>
    </source>
</evidence>
<dbReference type="PANTHER" id="PTHR32546:SF7">
    <property type="entry name" value="G-PROTEIN COUPLED RECEPTOR 179-RELATED"/>
    <property type="match status" value="1"/>
</dbReference>
<accession>A0A9D3MWC5</accession>
<keyword evidence="7 11" id="KW-0472">Membrane</keyword>
<dbReference type="InterPro" id="IPR043458">
    <property type="entry name" value="GPR158/179"/>
</dbReference>
<evidence type="ECO:0000256" key="2">
    <source>
        <dbReference type="ARBA" id="ARBA00007242"/>
    </source>
</evidence>
<proteinExistence type="inferred from homology"/>
<dbReference type="GO" id="GO:0004930">
    <property type="term" value="F:G protein-coupled receptor activity"/>
    <property type="evidence" value="ECO:0007669"/>
    <property type="project" value="UniProtKB-KW"/>
</dbReference>
<feature type="transmembrane region" description="Helical" evidence="11">
    <location>
        <begin position="24"/>
        <end position="47"/>
    </location>
</feature>
<keyword evidence="5 11" id="KW-1133">Transmembrane helix</keyword>
<keyword evidence="10" id="KW-0807">Transducer</keyword>
<dbReference type="Proteomes" id="UP001044222">
    <property type="component" value="Unassembled WGS sequence"/>
</dbReference>
<evidence type="ECO:0000256" key="1">
    <source>
        <dbReference type="ARBA" id="ARBA00004651"/>
    </source>
</evidence>
<keyword evidence="6" id="KW-0297">G-protein coupled receptor</keyword>
<dbReference type="InterPro" id="IPR017978">
    <property type="entry name" value="GPCR_3_C"/>
</dbReference>
<protein>
    <recommendedName>
        <fullName evidence="12">G-protein coupled receptors family 3 profile domain-containing protein</fullName>
    </recommendedName>
</protein>
<dbReference type="Pfam" id="PF00003">
    <property type="entry name" value="7tm_3"/>
    <property type="match status" value="1"/>
</dbReference>
<organism evidence="13 14">
    <name type="scientific">Anguilla anguilla</name>
    <name type="common">European freshwater eel</name>
    <name type="synonym">Muraena anguilla</name>
    <dbReference type="NCBI Taxonomy" id="7936"/>
    <lineage>
        <taxon>Eukaryota</taxon>
        <taxon>Metazoa</taxon>
        <taxon>Chordata</taxon>
        <taxon>Craniata</taxon>
        <taxon>Vertebrata</taxon>
        <taxon>Euteleostomi</taxon>
        <taxon>Actinopterygii</taxon>
        <taxon>Neopterygii</taxon>
        <taxon>Teleostei</taxon>
        <taxon>Anguilliformes</taxon>
        <taxon>Anguillidae</taxon>
        <taxon>Anguilla</taxon>
    </lineage>
</organism>
<reference evidence="13" key="1">
    <citation type="submission" date="2021-01" db="EMBL/GenBank/DDBJ databases">
        <title>A chromosome-scale assembly of European eel, Anguilla anguilla.</title>
        <authorList>
            <person name="Henkel C."/>
            <person name="Jong-Raadsen S.A."/>
            <person name="Dufour S."/>
            <person name="Weltzien F.-A."/>
            <person name="Palstra A.P."/>
            <person name="Pelster B."/>
            <person name="Spaink H.P."/>
            <person name="Van Den Thillart G.E."/>
            <person name="Jansen H."/>
            <person name="Zahm M."/>
            <person name="Klopp C."/>
            <person name="Cedric C."/>
            <person name="Louis A."/>
            <person name="Berthelot C."/>
            <person name="Parey E."/>
            <person name="Roest Crollius H."/>
            <person name="Montfort J."/>
            <person name="Robinson-Rechavi M."/>
            <person name="Bucao C."/>
            <person name="Bouchez O."/>
            <person name="Gislard M."/>
            <person name="Lluch J."/>
            <person name="Milhes M."/>
            <person name="Lampietro C."/>
            <person name="Lopez Roques C."/>
            <person name="Donnadieu C."/>
            <person name="Braasch I."/>
            <person name="Desvignes T."/>
            <person name="Postlethwait J."/>
            <person name="Bobe J."/>
            <person name="Guiguen Y."/>
            <person name="Dirks R."/>
        </authorList>
    </citation>
    <scope>NUCLEOTIDE SEQUENCE</scope>
    <source>
        <strain evidence="13">Tag_6206</strain>
        <tissue evidence="13">Liver</tissue>
    </source>
</reference>
<evidence type="ECO:0000313" key="14">
    <source>
        <dbReference type="Proteomes" id="UP001044222"/>
    </source>
</evidence>
<evidence type="ECO:0000256" key="4">
    <source>
        <dbReference type="ARBA" id="ARBA00022692"/>
    </source>
</evidence>
<evidence type="ECO:0000256" key="6">
    <source>
        <dbReference type="ARBA" id="ARBA00023040"/>
    </source>
</evidence>
<evidence type="ECO:0000256" key="10">
    <source>
        <dbReference type="ARBA" id="ARBA00023224"/>
    </source>
</evidence>
<keyword evidence="3" id="KW-1003">Cell membrane</keyword>
<evidence type="ECO:0000256" key="8">
    <source>
        <dbReference type="ARBA" id="ARBA00023170"/>
    </source>
</evidence>
<keyword evidence="8" id="KW-0675">Receptor</keyword>
<evidence type="ECO:0000256" key="9">
    <source>
        <dbReference type="ARBA" id="ARBA00023180"/>
    </source>
</evidence>
<name>A0A9D3MWC5_ANGAN</name>
<comment type="subcellular location">
    <subcellularLocation>
        <location evidence="1">Cell membrane</location>
        <topology evidence="1">Multi-pass membrane protein</topology>
    </subcellularLocation>
</comment>
<evidence type="ECO:0000313" key="13">
    <source>
        <dbReference type="EMBL" id="KAG5855066.1"/>
    </source>
</evidence>
<sequence length="222" mass="25331">MYRVLKVFLSHTAQRVSYMSSMQLLRQLGVIILTVSWFLSAWTAGALQNRDRNVPLLITSTTSEGQSFTLCDLDRWDYMMALAEVLFLIWSSFLCNAVKTVPSAFHEPRYMGIAIHNELLLSSGFHLLRFAMPSLHPDWMLLLFFTHTHVTVTVTLGLLFIPKFLHVSQPLREEIAAEVYEDEVDLRCSGSYLNSSFTSAWSEHSLDPDDIRVNSLAPLEPF</sequence>
<dbReference type="AlphaFoldDB" id="A0A9D3MWC5"/>
<feature type="domain" description="G-protein coupled receptors family 3 profile" evidence="12">
    <location>
        <begin position="2"/>
        <end position="163"/>
    </location>
</feature>
<keyword evidence="4 11" id="KW-0812">Transmembrane</keyword>
<feature type="transmembrane region" description="Helical" evidence="11">
    <location>
        <begin position="140"/>
        <end position="161"/>
    </location>
</feature>
<dbReference type="EMBL" id="JAFIRN010000002">
    <property type="protein sequence ID" value="KAG5855066.1"/>
    <property type="molecule type" value="Genomic_DNA"/>
</dbReference>
<comment type="similarity">
    <text evidence="2">Belongs to the G-protein coupled receptor 3 family.</text>
</comment>
<evidence type="ECO:0000259" key="12">
    <source>
        <dbReference type="Pfam" id="PF00003"/>
    </source>
</evidence>